<feature type="compositionally biased region" description="Polar residues" evidence="10">
    <location>
        <begin position="266"/>
        <end position="275"/>
    </location>
</feature>
<reference evidence="13" key="1">
    <citation type="submission" date="2020-01" db="EMBL/GenBank/DDBJ databases">
        <authorList>
            <consortium name="DOE Joint Genome Institute"/>
            <person name="Haridas S."/>
            <person name="Albert R."/>
            <person name="Binder M."/>
            <person name="Bloem J."/>
            <person name="Labutti K."/>
            <person name="Salamov A."/>
            <person name="Andreopoulos B."/>
            <person name="Baker S.E."/>
            <person name="Barry K."/>
            <person name="Bills G."/>
            <person name="Bluhm B.H."/>
            <person name="Cannon C."/>
            <person name="Castanera R."/>
            <person name="Culley D.E."/>
            <person name="Daum C."/>
            <person name="Ezra D."/>
            <person name="Gonzalez J.B."/>
            <person name="Henrissat B."/>
            <person name="Kuo A."/>
            <person name="Liang C."/>
            <person name="Lipzen A."/>
            <person name="Lutzoni F."/>
            <person name="Magnuson J."/>
            <person name="Mondo S."/>
            <person name="Nolan M."/>
            <person name="Ohm R."/>
            <person name="Pangilinan J."/>
            <person name="Park H.-J."/>
            <person name="Ramirez L."/>
            <person name="Alfaro M."/>
            <person name="Sun H."/>
            <person name="Tritt A."/>
            <person name="Yoshinaga Y."/>
            <person name="Zwiers L.-H."/>
            <person name="Turgeon B.G."/>
            <person name="Goodwin S.B."/>
            <person name="Spatafora J.W."/>
            <person name="Crous P.W."/>
            <person name="Grigoriev I.V."/>
        </authorList>
    </citation>
    <scope>NUCLEOTIDE SEQUENCE</scope>
    <source>
        <strain evidence="13">CBS 342.82</strain>
    </source>
</reference>
<evidence type="ECO:0000256" key="5">
    <source>
        <dbReference type="ARBA" id="ARBA00023125"/>
    </source>
</evidence>
<proteinExistence type="inferred from homology"/>
<dbReference type="InterPro" id="IPR046347">
    <property type="entry name" value="bZIP_sf"/>
</dbReference>
<evidence type="ECO:0000256" key="8">
    <source>
        <dbReference type="ARBA" id="ARBA00044067"/>
    </source>
</evidence>
<evidence type="ECO:0000256" key="9">
    <source>
        <dbReference type="SAM" id="Coils"/>
    </source>
</evidence>
<evidence type="ECO:0000259" key="11">
    <source>
        <dbReference type="PROSITE" id="PS00036"/>
    </source>
</evidence>
<feature type="domain" description="BZIP" evidence="11">
    <location>
        <begin position="98"/>
        <end position="113"/>
    </location>
</feature>
<keyword evidence="5" id="KW-0238">DNA-binding</keyword>
<dbReference type="InterPro" id="IPR050936">
    <property type="entry name" value="AP-1-like"/>
</dbReference>
<dbReference type="AlphaFoldDB" id="A0A6J3MHQ2"/>
<dbReference type="PROSITE" id="PS00036">
    <property type="entry name" value="BZIP_BASIC"/>
    <property type="match status" value="1"/>
</dbReference>
<organism evidence="13">
    <name type="scientific">Dissoconium aciculare CBS 342.82</name>
    <dbReference type="NCBI Taxonomy" id="1314786"/>
    <lineage>
        <taxon>Eukaryota</taxon>
        <taxon>Fungi</taxon>
        <taxon>Dikarya</taxon>
        <taxon>Ascomycota</taxon>
        <taxon>Pezizomycotina</taxon>
        <taxon>Dothideomycetes</taxon>
        <taxon>Dothideomycetidae</taxon>
        <taxon>Mycosphaerellales</taxon>
        <taxon>Dissoconiaceae</taxon>
        <taxon>Dissoconium</taxon>
    </lineage>
</organism>
<dbReference type="GO" id="GO:0090575">
    <property type="term" value="C:RNA polymerase II transcription regulator complex"/>
    <property type="evidence" value="ECO:0007669"/>
    <property type="project" value="TreeGrafter"/>
</dbReference>
<sequence>MSTGRAQEQPQAGALLRGLREHLMKHGGAATPGAAPSPYPANATPADSYHNGEASSPHDPNIDPNVSGDGMSYPSGDAMDEDMSQSTPKGKRELSTSKRAAQNRAAQRAFRQRKETYIKKLEKNLDEFQAMESSFKALQNENYQLREYILNLQARLLDNQTEFPPAPSHINLSAGAPAQVSNASAEQQLRREMQQQQQQQQHAPPPPAPVVAREDTSRHDGISQLQAAAAVSVAETQPNAATTYPPLATGDTSPQQKRQRTEETRPSSGDSKPAV</sequence>
<protein>
    <recommendedName>
        <fullName evidence="8">Putative transcription factor kapC</fullName>
    </recommendedName>
</protein>
<feature type="region of interest" description="Disordered" evidence="10">
    <location>
        <begin position="1"/>
        <end position="111"/>
    </location>
</feature>
<reference evidence="13" key="2">
    <citation type="submission" date="2020-04" db="EMBL/GenBank/DDBJ databases">
        <authorList>
            <consortium name="NCBI Genome Project"/>
        </authorList>
    </citation>
    <scope>NUCLEOTIDE SEQUENCE</scope>
    <source>
        <strain evidence="13">CBS 342.82</strain>
    </source>
</reference>
<evidence type="ECO:0000256" key="2">
    <source>
        <dbReference type="ARBA" id="ARBA00004123"/>
    </source>
</evidence>
<reference evidence="13" key="3">
    <citation type="submission" date="2025-08" db="UniProtKB">
        <authorList>
            <consortium name="RefSeq"/>
        </authorList>
    </citation>
    <scope>IDENTIFICATION</scope>
    <source>
        <strain evidence="13">CBS 342.82</strain>
    </source>
</reference>
<evidence type="ECO:0000256" key="7">
    <source>
        <dbReference type="ARBA" id="ARBA00023242"/>
    </source>
</evidence>
<feature type="region of interest" description="Disordered" evidence="10">
    <location>
        <begin position="167"/>
        <end position="275"/>
    </location>
</feature>
<feature type="coiled-coil region" evidence="9">
    <location>
        <begin position="111"/>
        <end position="141"/>
    </location>
</feature>
<evidence type="ECO:0000256" key="6">
    <source>
        <dbReference type="ARBA" id="ARBA00023163"/>
    </source>
</evidence>
<dbReference type="OrthoDB" id="2593073at2759"/>
<feature type="compositionally biased region" description="Polar residues" evidence="10">
    <location>
        <begin position="1"/>
        <end position="10"/>
    </location>
</feature>
<dbReference type="Proteomes" id="UP000504637">
    <property type="component" value="Unplaced"/>
</dbReference>
<accession>A0A6J3MHQ2</accession>
<comment type="subcellular location">
    <subcellularLocation>
        <location evidence="2">Nucleus</location>
    </subcellularLocation>
</comment>
<evidence type="ECO:0000313" key="12">
    <source>
        <dbReference type="Proteomes" id="UP000504637"/>
    </source>
</evidence>
<dbReference type="Pfam" id="PF00170">
    <property type="entry name" value="bZIP_1"/>
    <property type="match status" value="1"/>
</dbReference>
<feature type="compositionally biased region" description="Low complexity" evidence="10">
    <location>
        <begin position="99"/>
        <end position="109"/>
    </location>
</feature>
<keyword evidence="4" id="KW-0805">Transcription regulation</keyword>
<dbReference type="SUPFAM" id="SSF57959">
    <property type="entry name" value="Leucine zipper domain"/>
    <property type="match status" value="1"/>
</dbReference>
<keyword evidence="12" id="KW-1185">Reference proteome</keyword>
<dbReference type="GeneID" id="54365136"/>
<evidence type="ECO:0000256" key="10">
    <source>
        <dbReference type="SAM" id="MobiDB-lite"/>
    </source>
</evidence>
<dbReference type="PANTHER" id="PTHR40621:SF11">
    <property type="entry name" value="TRANSCRIPTION FACTOR KAPC-RELATED"/>
    <property type="match status" value="1"/>
</dbReference>
<feature type="compositionally biased region" description="Low complexity" evidence="10">
    <location>
        <begin position="27"/>
        <end position="36"/>
    </location>
</feature>
<dbReference type="PANTHER" id="PTHR40621">
    <property type="entry name" value="TRANSCRIPTION FACTOR KAPC-RELATED"/>
    <property type="match status" value="1"/>
</dbReference>
<evidence type="ECO:0000256" key="1">
    <source>
        <dbReference type="ARBA" id="ARBA00004049"/>
    </source>
</evidence>
<keyword evidence="6" id="KW-0804">Transcription</keyword>
<gene>
    <name evidence="13" type="ORF">K489DRAFT_407162</name>
</gene>
<keyword evidence="7" id="KW-0539">Nucleus</keyword>
<dbReference type="Gene3D" id="1.20.5.170">
    <property type="match status" value="1"/>
</dbReference>
<dbReference type="GO" id="GO:0001228">
    <property type="term" value="F:DNA-binding transcription activator activity, RNA polymerase II-specific"/>
    <property type="evidence" value="ECO:0007669"/>
    <property type="project" value="TreeGrafter"/>
</dbReference>
<feature type="compositionally biased region" description="Low complexity" evidence="10">
    <location>
        <begin position="223"/>
        <end position="234"/>
    </location>
</feature>
<feature type="compositionally biased region" description="Basic and acidic residues" evidence="10">
    <location>
        <begin position="212"/>
        <end position="221"/>
    </location>
</feature>
<dbReference type="GO" id="GO:0000976">
    <property type="term" value="F:transcription cis-regulatory region binding"/>
    <property type="evidence" value="ECO:0007669"/>
    <property type="project" value="InterPro"/>
</dbReference>
<comment type="function">
    <text evidence="1">Putative transcription factor.</text>
</comment>
<dbReference type="InterPro" id="IPR004827">
    <property type="entry name" value="bZIP"/>
</dbReference>
<evidence type="ECO:0000256" key="4">
    <source>
        <dbReference type="ARBA" id="ARBA00023015"/>
    </source>
</evidence>
<comment type="similarity">
    <text evidence="3">Belongs to the bZIP family.</text>
</comment>
<name>A0A6J3MHQ2_9PEZI</name>
<evidence type="ECO:0000313" key="13">
    <source>
        <dbReference type="RefSeq" id="XP_033463458.1"/>
    </source>
</evidence>
<keyword evidence="9" id="KW-0175">Coiled coil</keyword>
<evidence type="ECO:0000256" key="3">
    <source>
        <dbReference type="ARBA" id="ARBA00007163"/>
    </source>
</evidence>
<dbReference type="RefSeq" id="XP_033463458.1">
    <property type="nucleotide sequence ID" value="XM_033607336.1"/>
</dbReference>